<feature type="compositionally biased region" description="Basic and acidic residues" evidence="1">
    <location>
        <begin position="278"/>
        <end position="292"/>
    </location>
</feature>
<evidence type="ECO:0000256" key="1">
    <source>
        <dbReference type="SAM" id="MobiDB-lite"/>
    </source>
</evidence>
<evidence type="ECO:0000313" key="2">
    <source>
        <dbReference type="EMBL" id="MPL59735.1"/>
    </source>
</evidence>
<feature type="compositionally biased region" description="Acidic residues" evidence="1">
    <location>
        <begin position="1"/>
        <end position="11"/>
    </location>
</feature>
<feature type="region of interest" description="Disordered" evidence="1">
    <location>
        <begin position="1"/>
        <end position="34"/>
    </location>
</feature>
<gene>
    <name evidence="2" type="ORF">SDC9_05290</name>
</gene>
<dbReference type="EMBL" id="VSSQ01000010">
    <property type="protein sequence ID" value="MPL59735.1"/>
    <property type="molecule type" value="Genomic_DNA"/>
</dbReference>
<feature type="region of interest" description="Disordered" evidence="1">
    <location>
        <begin position="181"/>
        <end position="237"/>
    </location>
</feature>
<dbReference type="AlphaFoldDB" id="A0A644SYP3"/>
<reference evidence="2" key="1">
    <citation type="submission" date="2019-08" db="EMBL/GenBank/DDBJ databases">
        <authorList>
            <person name="Kucharzyk K."/>
            <person name="Murdoch R.W."/>
            <person name="Higgins S."/>
            <person name="Loffler F."/>
        </authorList>
    </citation>
    <scope>NUCLEOTIDE SEQUENCE</scope>
</reference>
<sequence length="299" mass="31894">MQEHDADEDVGDGGVGDRGAAHQDGGSGEEAGLVMGVVGGQIAHVLQEDNLARAGQDRGDDDGDDARFLHRNARRVGHGHVLANSSHVLAKLGFPEPDYEDTEQGYDDEGYHGHGERSDVHLEDGIQGLTHRFEVEGVADAVSPGQKDRGVPYGDHRAHEIENEELVNSVYEEGKDVAGDHFPAFGPVHHLSAHPAQENGDGQAHQEGENQALPARHGPVHGEYQADLPCHGAQGHGEVDAHARVDRQEQRYDQEGVAAQAGDHFLDDVVDGELGGTDGRHGDGQENDHDGVLGKPGAY</sequence>
<proteinExistence type="predicted"/>
<feature type="region of interest" description="Disordered" evidence="1">
    <location>
        <begin position="258"/>
        <end position="299"/>
    </location>
</feature>
<accession>A0A644SYP3</accession>
<name>A0A644SYP3_9ZZZZ</name>
<protein>
    <submittedName>
        <fullName evidence="2">Uncharacterized protein</fullName>
    </submittedName>
</protein>
<organism evidence="2">
    <name type="scientific">bioreactor metagenome</name>
    <dbReference type="NCBI Taxonomy" id="1076179"/>
    <lineage>
        <taxon>unclassified sequences</taxon>
        <taxon>metagenomes</taxon>
        <taxon>ecological metagenomes</taxon>
    </lineage>
</organism>
<comment type="caution">
    <text evidence="2">The sequence shown here is derived from an EMBL/GenBank/DDBJ whole genome shotgun (WGS) entry which is preliminary data.</text>
</comment>